<dbReference type="GO" id="GO:0005634">
    <property type="term" value="C:nucleus"/>
    <property type="evidence" value="ECO:0007669"/>
    <property type="project" value="UniProtKB-SubCell"/>
</dbReference>
<dbReference type="Gene3D" id="1.20.930.10">
    <property type="entry name" value="Conserved domain common to transcription factors TFIIS, elongin A, CRSP70"/>
    <property type="match status" value="1"/>
</dbReference>
<evidence type="ECO:0000256" key="1">
    <source>
        <dbReference type="ARBA" id="ARBA00022448"/>
    </source>
</evidence>
<feature type="compositionally biased region" description="Basic and acidic residues" evidence="10">
    <location>
        <begin position="131"/>
        <end position="151"/>
    </location>
</feature>
<keyword evidence="3" id="KW-0509">mRNA transport</keyword>
<protein>
    <submittedName>
        <fullName evidence="12">(African queen) hypothetical protein</fullName>
    </submittedName>
</protein>
<keyword evidence="5" id="KW-0804">Transcription</keyword>
<keyword evidence="7 9" id="KW-0539">Nucleus</keyword>
<comment type="subcellular location">
    <subcellularLocation>
        <location evidence="9">Nucleus</location>
    </subcellularLocation>
</comment>
<dbReference type="InterPro" id="IPR017923">
    <property type="entry name" value="TFIIS_N"/>
</dbReference>
<dbReference type="PROSITE" id="PS51319">
    <property type="entry name" value="TFIIS_N"/>
    <property type="match status" value="1"/>
</dbReference>
<feature type="compositionally biased region" description="Basic residues" evidence="10">
    <location>
        <begin position="20"/>
        <end position="55"/>
    </location>
</feature>
<keyword evidence="1" id="KW-0813">Transport</keyword>
<evidence type="ECO:0000256" key="6">
    <source>
        <dbReference type="ARBA" id="ARBA00023187"/>
    </source>
</evidence>
<feature type="compositionally biased region" description="Basic and acidic residues" evidence="10">
    <location>
        <begin position="312"/>
        <end position="345"/>
    </location>
</feature>
<proteinExistence type="inferred from homology"/>
<dbReference type="PANTHER" id="PTHR46010:SF1">
    <property type="entry name" value="PROTEIN IWS1 HOMOLOG"/>
    <property type="match status" value="1"/>
</dbReference>
<dbReference type="InterPro" id="IPR035441">
    <property type="entry name" value="TFIIS/LEDGF_dom_sf"/>
</dbReference>
<gene>
    <name evidence="12" type="ORF">DCHRY22_LOCUS10373</name>
</gene>
<comment type="caution">
    <text evidence="12">The sequence shown here is derived from an EMBL/GenBank/DDBJ whole genome shotgun (WGS) entry which is preliminary data.</text>
</comment>
<evidence type="ECO:0000256" key="7">
    <source>
        <dbReference type="ARBA" id="ARBA00023242"/>
    </source>
</evidence>
<feature type="region of interest" description="Disordered" evidence="10">
    <location>
        <begin position="1"/>
        <end position="153"/>
    </location>
</feature>
<evidence type="ECO:0000256" key="10">
    <source>
        <dbReference type="SAM" id="MobiDB-lite"/>
    </source>
</evidence>
<organism evidence="12 13">
    <name type="scientific">Danaus chrysippus</name>
    <name type="common">African queen</name>
    <dbReference type="NCBI Taxonomy" id="151541"/>
    <lineage>
        <taxon>Eukaryota</taxon>
        <taxon>Metazoa</taxon>
        <taxon>Ecdysozoa</taxon>
        <taxon>Arthropoda</taxon>
        <taxon>Hexapoda</taxon>
        <taxon>Insecta</taxon>
        <taxon>Pterygota</taxon>
        <taxon>Neoptera</taxon>
        <taxon>Endopterygota</taxon>
        <taxon>Lepidoptera</taxon>
        <taxon>Glossata</taxon>
        <taxon>Ditrysia</taxon>
        <taxon>Papilionoidea</taxon>
        <taxon>Nymphalidae</taxon>
        <taxon>Danainae</taxon>
        <taxon>Danaini</taxon>
        <taxon>Danaina</taxon>
        <taxon>Danaus</taxon>
        <taxon>Anosia</taxon>
    </lineage>
</organism>
<reference evidence="12" key="1">
    <citation type="submission" date="2021-09" db="EMBL/GenBank/DDBJ databases">
        <authorList>
            <person name="Martin H S."/>
        </authorList>
    </citation>
    <scope>NUCLEOTIDE SEQUENCE</scope>
</reference>
<dbReference type="OrthoDB" id="21124at2759"/>
<evidence type="ECO:0000256" key="4">
    <source>
        <dbReference type="ARBA" id="ARBA00023015"/>
    </source>
</evidence>
<dbReference type="GO" id="GO:0016973">
    <property type="term" value="P:poly(A)+ mRNA export from nucleus"/>
    <property type="evidence" value="ECO:0007669"/>
    <property type="project" value="TreeGrafter"/>
</dbReference>
<dbReference type="FunFam" id="1.20.930.10:FF:000001">
    <property type="entry name" value="IWS1, SUPT6H interacting protein"/>
    <property type="match status" value="1"/>
</dbReference>
<feature type="region of interest" description="Disordered" evidence="10">
    <location>
        <begin position="312"/>
        <end position="356"/>
    </location>
</feature>
<feature type="domain" description="TFIIS N-terminal" evidence="11">
    <location>
        <begin position="223"/>
        <end position="301"/>
    </location>
</feature>
<accession>A0A8J2VU58</accession>
<feature type="compositionally biased region" description="Acidic residues" evidence="10">
    <location>
        <begin position="99"/>
        <end position="126"/>
    </location>
</feature>
<name>A0A8J2VU58_9NEOP</name>
<keyword evidence="13" id="KW-1185">Reference proteome</keyword>
<evidence type="ECO:0000256" key="8">
    <source>
        <dbReference type="ARBA" id="ARBA00037992"/>
    </source>
</evidence>
<keyword evidence="2" id="KW-0507">mRNA processing</keyword>
<evidence type="ECO:0000259" key="11">
    <source>
        <dbReference type="PROSITE" id="PS51319"/>
    </source>
</evidence>
<evidence type="ECO:0000256" key="3">
    <source>
        <dbReference type="ARBA" id="ARBA00022816"/>
    </source>
</evidence>
<evidence type="ECO:0000256" key="2">
    <source>
        <dbReference type="ARBA" id="ARBA00022664"/>
    </source>
</evidence>
<dbReference type="InterPro" id="IPR051037">
    <property type="entry name" value="RNAPII_TF_IWS1"/>
</dbReference>
<evidence type="ECO:0000313" key="13">
    <source>
        <dbReference type="Proteomes" id="UP000789524"/>
    </source>
</evidence>
<dbReference type="GO" id="GO:0008380">
    <property type="term" value="P:RNA splicing"/>
    <property type="evidence" value="ECO:0007669"/>
    <property type="project" value="UniProtKB-KW"/>
</dbReference>
<keyword evidence="6" id="KW-0508">mRNA splicing</keyword>
<dbReference type="PANTHER" id="PTHR46010">
    <property type="entry name" value="PROTEIN IWS1 HOMOLOG"/>
    <property type="match status" value="1"/>
</dbReference>
<dbReference type="Proteomes" id="UP000789524">
    <property type="component" value="Unassembled WGS sequence"/>
</dbReference>
<sequence length="420" mass="47933">MEAEEKDSDRPGSSADVRASRSRSRSVGRKSGSRSRSRSGSRSRSRSRSKSRSRSRSGSAKSRSRSRSGSRSGSGSPSHKAYNVSIEHKKRRTVRLASDDENEGVTEGREEETVEGEGEEEEEEEGGGAGREQHGLSDFEAMMQRKREERRGRRRRRDIDMINDNDDLIAALLADMRRAADEDRELNRRNQPAVRKVSMLKRAVSQLIKRDLQLAFLEANVLNVLCDWLAPMPNRALPCLLIRESVLKLLMDFPAIDKSLLKQSGIGKAVMYLYKHPKETKANKERAGRLISEWARPIFNLSTDFRAMTREERQARDEAMSGNRRREDAPSSKRTRTEEPERPVRPGEPGWVSRARVPAPSNKDYVVRPKSTCDLDMTRVSKKKMTRYEKQMKKFLEQKRMKGGTRRAVDISIEGRKMAL</sequence>
<evidence type="ECO:0000313" key="12">
    <source>
        <dbReference type="EMBL" id="CAG9573068.1"/>
    </source>
</evidence>
<keyword evidence="4" id="KW-0805">Transcription regulation</keyword>
<evidence type="ECO:0000256" key="5">
    <source>
        <dbReference type="ARBA" id="ARBA00023163"/>
    </source>
</evidence>
<dbReference type="EMBL" id="CAKASE010000069">
    <property type="protein sequence ID" value="CAG9573068.1"/>
    <property type="molecule type" value="Genomic_DNA"/>
</dbReference>
<comment type="similarity">
    <text evidence="8">Belongs to the IWS1 family.</text>
</comment>
<dbReference type="AlphaFoldDB" id="A0A8J2VU58"/>
<evidence type="ECO:0000256" key="9">
    <source>
        <dbReference type="PROSITE-ProRule" id="PRU00649"/>
    </source>
</evidence>
<dbReference type="GO" id="GO:0006397">
    <property type="term" value="P:mRNA processing"/>
    <property type="evidence" value="ECO:0007669"/>
    <property type="project" value="UniProtKB-KW"/>
</dbReference>
<dbReference type="Pfam" id="PF08711">
    <property type="entry name" value="Med26"/>
    <property type="match status" value="1"/>
</dbReference>